<keyword evidence="4" id="KW-0804">Transcription</keyword>
<protein>
    <recommendedName>
        <fullName evidence="7">BZIP domain-containing protein</fullName>
    </recommendedName>
</protein>
<evidence type="ECO:0000256" key="6">
    <source>
        <dbReference type="SAM" id="MobiDB-lite"/>
    </source>
</evidence>
<keyword evidence="9" id="KW-1185">Reference proteome</keyword>
<name>A0A8T0HBD1_CERPU</name>
<evidence type="ECO:0000259" key="7">
    <source>
        <dbReference type="PROSITE" id="PS50217"/>
    </source>
</evidence>
<dbReference type="GO" id="GO:0000976">
    <property type="term" value="F:transcription cis-regulatory region binding"/>
    <property type="evidence" value="ECO:0007669"/>
    <property type="project" value="TreeGrafter"/>
</dbReference>
<dbReference type="Pfam" id="PF00170">
    <property type="entry name" value="bZIP_1"/>
    <property type="match status" value="1"/>
</dbReference>
<feature type="compositionally biased region" description="Basic and acidic residues" evidence="6">
    <location>
        <begin position="172"/>
        <end position="183"/>
    </location>
</feature>
<dbReference type="InterPro" id="IPR045314">
    <property type="entry name" value="bZIP_plant_GBF1"/>
</dbReference>
<feature type="domain" description="BZIP" evidence="7">
    <location>
        <begin position="194"/>
        <end position="239"/>
    </location>
</feature>
<keyword evidence="3" id="KW-0238">DNA-binding</keyword>
<dbReference type="Proteomes" id="UP000822688">
    <property type="component" value="Chromosome 6"/>
</dbReference>
<evidence type="ECO:0000256" key="3">
    <source>
        <dbReference type="ARBA" id="ARBA00023125"/>
    </source>
</evidence>
<feature type="region of interest" description="Disordered" evidence="6">
    <location>
        <begin position="139"/>
        <end position="217"/>
    </location>
</feature>
<dbReference type="PROSITE" id="PS50217">
    <property type="entry name" value="BZIP"/>
    <property type="match status" value="1"/>
</dbReference>
<dbReference type="SMART" id="SM00338">
    <property type="entry name" value="BRLZ"/>
    <property type="match status" value="1"/>
</dbReference>
<evidence type="ECO:0000313" key="8">
    <source>
        <dbReference type="EMBL" id="KAG0568580.1"/>
    </source>
</evidence>
<feature type="compositionally biased region" description="Polar residues" evidence="6">
    <location>
        <begin position="139"/>
        <end position="150"/>
    </location>
</feature>
<feature type="compositionally biased region" description="Basic and acidic residues" evidence="6">
    <location>
        <begin position="151"/>
        <end position="164"/>
    </location>
</feature>
<comment type="caution">
    <text evidence="8">The sequence shown here is derived from an EMBL/GenBank/DDBJ whole genome shotgun (WGS) entry which is preliminary data.</text>
</comment>
<feature type="region of interest" description="Disordered" evidence="6">
    <location>
        <begin position="268"/>
        <end position="324"/>
    </location>
</feature>
<dbReference type="SUPFAM" id="SSF57959">
    <property type="entry name" value="Leucine zipper domain"/>
    <property type="match status" value="1"/>
</dbReference>
<dbReference type="PANTHER" id="PTHR45764">
    <property type="entry name" value="BZIP TRANSCRIPTION FACTOR 44"/>
    <property type="match status" value="1"/>
</dbReference>
<dbReference type="PANTHER" id="PTHR45764:SF38">
    <property type="entry name" value="BZIP TRANSCRIPTION FACTOR 44"/>
    <property type="match status" value="1"/>
</dbReference>
<dbReference type="InterPro" id="IPR046347">
    <property type="entry name" value="bZIP_sf"/>
</dbReference>
<reference evidence="8 9" key="1">
    <citation type="submission" date="2020-06" db="EMBL/GenBank/DDBJ databases">
        <title>WGS assembly of Ceratodon purpureus strain R40.</title>
        <authorList>
            <person name="Carey S.B."/>
            <person name="Jenkins J."/>
            <person name="Shu S."/>
            <person name="Lovell J.T."/>
            <person name="Sreedasyam A."/>
            <person name="Maumus F."/>
            <person name="Tiley G.P."/>
            <person name="Fernandez-Pozo N."/>
            <person name="Barry K."/>
            <person name="Chen C."/>
            <person name="Wang M."/>
            <person name="Lipzen A."/>
            <person name="Daum C."/>
            <person name="Saski C.A."/>
            <person name="Payton A.C."/>
            <person name="Mcbreen J.C."/>
            <person name="Conrad R.E."/>
            <person name="Kollar L.M."/>
            <person name="Olsson S."/>
            <person name="Huttunen S."/>
            <person name="Landis J.B."/>
            <person name="Wickett N.J."/>
            <person name="Johnson M.G."/>
            <person name="Rensing S.A."/>
            <person name="Grimwood J."/>
            <person name="Schmutz J."/>
            <person name="Mcdaniel S.F."/>
        </authorList>
    </citation>
    <scope>NUCLEOTIDE SEQUENCE [LARGE SCALE GENOMIC DNA]</scope>
    <source>
        <strain evidence="8 9">R40</strain>
    </source>
</reference>
<evidence type="ECO:0000313" key="9">
    <source>
        <dbReference type="Proteomes" id="UP000822688"/>
    </source>
</evidence>
<evidence type="ECO:0000256" key="2">
    <source>
        <dbReference type="ARBA" id="ARBA00023015"/>
    </source>
</evidence>
<dbReference type="PROSITE" id="PS00036">
    <property type="entry name" value="BZIP_BASIC"/>
    <property type="match status" value="1"/>
</dbReference>
<dbReference type="GO" id="GO:0003700">
    <property type="term" value="F:DNA-binding transcription factor activity"/>
    <property type="evidence" value="ECO:0007669"/>
    <property type="project" value="InterPro"/>
</dbReference>
<organism evidence="8 9">
    <name type="scientific">Ceratodon purpureus</name>
    <name type="common">Fire moss</name>
    <name type="synonym">Dicranum purpureum</name>
    <dbReference type="NCBI Taxonomy" id="3225"/>
    <lineage>
        <taxon>Eukaryota</taxon>
        <taxon>Viridiplantae</taxon>
        <taxon>Streptophyta</taxon>
        <taxon>Embryophyta</taxon>
        <taxon>Bryophyta</taxon>
        <taxon>Bryophytina</taxon>
        <taxon>Bryopsida</taxon>
        <taxon>Dicranidae</taxon>
        <taxon>Pseudoditrichales</taxon>
        <taxon>Ditrichaceae</taxon>
        <taxon>Ceratodon</taxon>
    </lineage>
</organism>
<keyword evidence="2" id="KW-0805">Transcription regulation</keyword>
<dbReference type="AlphaFoldDB" id="A0A8T0HBD1"/>
<gene>
    <name evidence="8" type="ORF">KC19_6G030600</name>
</gene>
<dbReference type="GO" id="GO:0046982">
    <property type="term" value="F:protein heterodimerization activity"/>
    <property type="evidence" value="ECO:0007669"/>
    <property type="project" value="UniProtKB-ARBA"/>
</dbReference>
<comment type="subcellular location">
    <subcellularLocation>
        <location evidence="1">Nucleus</location>
    </subcellularLocation>
</comment>
<feature type="compositionally biased region" description="Polar residues" evidence="6">
    <location>
        <begin position="273"/>
        <end position="294"/>
    </location>
</feature>
<dbReference type="InterPro" id="IPR004827">
    <property type="entry name" value="bZIP"/>
</dbReference>
<dbReference type="GO" id="GO:0045893">
    <property type="term" value="P:positive regulation of DNA-templated transcription"/>
    <property type="evidence" value="ECO:0007669"/>
    <property type="project" value="TreeGrafter"/>
</dbReference>
<evidence type="ECO:0000256" key="4">
    <source>
        <dbReference type="ARBA" id="ARBA00023163"/>
    </source>
</evidence>
<dbReference type="EMBL" id="CM026427">
    <property type="protein sequence ID" value="KAG0568580.1"/>
    <property type="molecule type" value="Genomic_DNA"/>
</dbReference>
<evidence type="ECO:0000256" key="5">
    <source>
        <dbReference type="ARBA" id="ARBA00023242"/>
    </source>
</evidence>
<evidence type="ECO:0000256" key="1">
    <source>
        <dbReference type="ARBA" id="ARBA00004123"/>
    </source>
</evidence>
<sequence>MCHGLIEQRVAVSVPDLLRNQCYPVEPDYEKSAADDKGDFPLNDFGQDSGIFSMIDEPTLLRETSGLSDGLSEDALADIVKDYSSAVKKFDSEDVDNVEADALASTGSLSTWFDCIKDNVDTATDSVLTKSDVVEVKLSPQNTPLDTAQDTPKDDSNVGEEVPKSRKARKSAAKEQSHAQHDSEMDEGAPVLIDEKRKRRMSSNRASAQRSRQRKQERLDELEILTAQLRLENATLARRSKIAEQLAKRIQVEKNALAKQVEELKKELEATRQPRTQGSSASGDESDTSGNLNSGVCDMVEGGETSPDAPVDAQTPSKGNPMKRIISSTDLTTGLFQELYDAFESDQFDVSLGDGASDLLQEEWYGSFTECLNA</sequence>
<proteinExistence type="predicted"/>
<accession>A0A8T0HBD1</accession>
<dbReference type="CDD" id="cd14702">
    <property type="entry name" value="bZIP_plant_GBF1"/>
    <property type="match status" value="1"/>
</dbReference>
<dbReference type="GO" id="GO:0005634">
    <property type="term" value="C:nucleus"/>
    <property type="evidence" value="ECO:0007669"/>
    <property type="project" value="UniProtKB-SubCell"/>
</dbReference>
<dbReference type="Gene3D" id="1.20.5.170">
    <property type="match status" value="1"/>
</dbReference>
<keyword evidence="5" id="KW-0539">Nucleus</keyword>